<dbReference type="GO" id="GO:0016192">
    <property type="term" value="P:vesicle-mediated transport"/>
    <property type="evidence" value="ECO:0007669"/>
    <property type="project" value="InterPro"/>
</dbReference>
<dbReference type="GO" id="GO:0006886">
    <property type="term" value="P:intracellular protein transport"/>
    <property type="evidence" value="ECO:0007669"/>
    <property type="project" value="InterPro"/>
</dbReference>
<keyword evidence="8" id="KW-0472">Membrane</keyword>
<evidence type="ECO:0000256" key="5">
    <source>
        <dbReference type="ARBA" id="ARBA00022927"/>
    </source>
</evidence>
<dbReference type="EMBL" id="LR999456">
    <property type="protein sequence ID" value="CAE6125832.1"/>
    <property type="molecule type" value="Genomic_DNA"/>
</dbReference>
<dbReference type="CDD" id="cd15862">
    <property type="entry name" value="SNARE_Vti1"/>
    <property type="match status" value="1"/>
</dbReference>
<keyword evidence="5" id="KW-0653">Protein transport</keyword>
<protein>
    <recommendedName>
        <fullName evidence="9">Vesicle transport v-SNARE N-terminal domain-containing protein</fullName>
    </recommendedName>
</protein>
<dbReference type="GO" id="GO:0016020">
    <property type="term" value="C:membrane"/>
    <property type="evidence" value="ECO:0007669"/>
    <property type="project" value="UniProtKB-SubCell"/>
</dbReference>
<dbReference type="AlphaFoldDB" id="A0A8S2AWD1"/>
<feature type="domain" description="Vesicle transport v-SNARE N-terminal" evidence="9">
    <location>
        <begin position="136"/>
        <end position="172"/>
    </location>
</feature>
<dbReference type="GO" id="GO:0005737">
    <property type="term" value="C:cytoplasm"/>
    <property type="evidence" value="ECO:0007669"/>
    <property type="project" value="UniProtKB-ARBA"/>
</dbReference>
<accession>A0A8S2AWD1</accession>
<dbReference type="Gene3D" id="1.20.5.110">
    <property type="match status" value="1"/>
</dbReference>
<keyword evidence="4" id="KW-0812">Transmembrane</keyword>
<keyword evidence="11" id="KW-1185">Reference proteome</keyword>
<sequence>MDDILRKKKMKKEKVSTVFVGDARLVEEPNYKEFHGNNTRDSSLDIRRLKLMAEEIELVVNVDCFRIAEREAKYRSKSAQRKEGGLSSSYKNRLTEKGSSDGISCTYSSIRKFSVHRHARSCYILWCHRTRAFTGEKKWKITVIKSSLEEADVLIWKMDLEARSLQPSAKAVSADQRGRLAMSVKRLDQSRDRVREIRRLMLETEEVGISVFQDLNQQCQTLLHVHTKVVKIDGRVIGDGKVGRVTRTLQNAYKKDRGFWCANAYLPRTLKYKTRVYFQCETYRKPERIWLPGSYDTFGAALVCNMSSGSSYYCGSIKYAPD</sequence>
<dbReference type="SUPFAM" id="SSF47661">
    <property type="entry name" value="t-snare proteins"/>
    <property type="match status" value="1"/>
</dbReference>
<evidence type="ECO:0000256" key="7">
    <source>
        <dbReference type="ARBA" id="ARBA00023054"/>
    </source>
</evidence>
<keyword evidence="7" id="KW-0175">Coiled coil</keyword>
<keyword evidence="3" id="KW-0813">Transport</keyword>
<evidence type="ECO:0000259" key="9">
    <source>
        <dbReference type="Pfam" id="PF05008"/>
    </source>
</evidence>
<dbReference type="Pfam" id="PF12352">
    <property type="entry name" value="V-SNARE_C"/>
    <property type="match status" value="1"/>
</dbReference>
<reference evidence="10" key="1">
    <citation type="submission" date="2021-01" db="EMBL/GenBank/DDBJ databases">
        <authorList>
            <person name="Bezrukov I."/>
        </authorList>
    </citation>
    <scope>NUCLEOTIDE SEQUENCE</scope>
</reference>
<dbReference type="Pfam" id="PF05008">
    <property type="entry name" value="V-SNARE"/>
    <property type="match status" value="1"/>
</dbReference>
<name>A0A8S2AWD1_ARAAE</name>
<organism evidence="10 11">
    <name type="scientific">Arabidopsis arenosa</name>
    <name type="common">Sand rock-cress</name>
    <name type="synonym">Cardaminopsis arenosa</name>
    <dbReference type="NCBI Taxonomy" id="38785"/>
    <lineage>
        <taxon>Eukaryota</taxon>
        <taxon>Viridiplantae</taxon>
        <taxon>Streptophyta</taxon>
        <taxon>Embryophyta</taxon>
        <taxon>Tracheophyta</taxon>
        <taxon>Spermatophyta</taxon>
        <taxon>Magnoliopsida</taxon>
        <taxon>eudicotyledons</taxon>
        <taxon>Gunneridae</taxon>
        <taxon>Pentapetalae</taxon>
        <taxon>rosids</taxon>
        <taxon>malvids</taxon>
        <taxon>Brassicales</taxon>
        <taxon>Brassicaceae</taxon>
        <taxon>Camelineae</taxon>
        <taxon>Arabidopsis</taxon>
    </lineage>
</organism>
<dbReference type="InterPro" id="IPR007705">
    <property type="entry name" value="Vesicle_trsprt_v-SNARE_N"/>
</dbReference>
<evidence type="ECO:0000313" key="10">
    <source>
        <dbReference type="EMBL" id="CAE6125832.1"/>
    </source>
</evidence>
<evidence type="ECO:0000313" key="11">
    <source>
        <dbReference type="Proteomes" id="UP000682877"/>
    </source>
</evidence>
<evidence type="ECO:0000256" key="2">
    <source>
        <dbReference type="ARBA" id="ARBA00006108"/>
    </source>
</evidence>
<comment type="subcellular location">
    <subcellularLocation>
        <location evidence="1">Membrane</location>
        <topology evidence="1">Single-pass type IV membrane protein</topology>
    </subcellularLocation>
</comment>
<evidence type="ECO:0000256" key="6">
    <source>
        <dbReference type="ARBA" id="ARBA00022989"/>
    </source>
</evidence>
<gene>
    <name evidence="10" type="ORF">AARE701A_LOCUS16368</name>
</gene>
<evidence type="ECO:0000256" key="8">
    <source>
        <dbReference type="ARBA" id="ARBA00023136"/>
    </source>
</evidence>
<proteinExistence type="inferred from homology"/>
<evidence type="ECO:0000256" key="1">
    <source>
        <dbReference type="ARBA" id="ARBA00004211"/>
    </source>
</evidence>
<dbReference type="Proteomes" id="UP000682877">
    <property type="component" value="Chromosome 6"/>
</dbReference>
<evidence type="ECO:0000256" key="4">
    <source>
        <dbReference type="ARBA" id="ARBA00022692"/>
    </source>
</evidence>
<comment type="similarity">
    <text evidence="2">Belongs to the VTI1 family.</text>
</comment>
<evidence type="ECO:0000256" key="3">
    <source>
        <dbReference type="ARBA" id="ARBA00022448"/>
    </source>
</evidence>
<dbReference type="InterPro" id="IPR010989">
    <property type="entry name" value="SNARE"/>
</dbReference>
<dbReference type="SUPFAM" id="SSF58038">
    <property type="entry name" value="SNARE fusion complex"/>
    <property type="match status" value="1"/>
</dbReference>
<dbReference type="FunFam" id="1.20.5.110:FF:000002">
    <property type="entry name" value="Vesicle transport through interaction with t-SNAREsB"/>
    <property type="match status" value="1"/>
</dbReference>
<keyword evidence="6" id="KW-1133">Transmembrane helix</keyword>